<organism evidence="4 5">
    <name type="scientific">Streptomyces prunicolor</name>
    <dbReference type="NCBI Taxonomy" id="67348"/>
    <lineage>
        <taxon>Bacteria</taxon>
        <taxon>Bacillati</taxon>
        <taxon>Actinomycetota</taxon>
        <taxon>Actinomycetes</taxon>
        <taxon>Kitasatosporales</taxon>
        <taxon>Streptomycetaceae</taxon>
        <taxon>Streptomyces</taxon>
    </lineage>
</organism>
<evidence type="ECO:0000313" key="5">
    <source>
        <dbReference type="Proteomes" id="UP001187346"/>
    </source>
</evidence>
<dbReference type="PANTHER" id="PTHR32097:SF4">
    <property type="entry name" value="GENERAL STRESS PROTEIN 16U"/>
    <property type="match status" value="1"/>
</dbReference>
<comment type="caution">
    <text evidence="4">The sequence shown here is derived from an EMBL/GenBank/DDBJ whole genome shotgun (WGS) entry which is preliminary data.</text>
</comment>
<dbReference type="Gene3D" id="2.60.60.30">
    <property type="entry name" value="sav2460 like domains"/>
    <property type="match status" value="1"/>
</dbReference>
<protein>
    <submittedName>
        <fullName evidence="4">TerD family protein</fullName>
    </submittedName>
</protein>
<proteinExistence type="inferred from homology"/>
<dbReference type="Pfam" id="PF02342">
    <property type="entry name" value="TerD"/>
    <property type="match status" value="1"/>
</dbReference>
<dbReference type="RefSeq" id="WP_317776010.1">
    <property type="nucleotide sequence ID" value="NZ_JAWMAJ010000342.1"/>
</dbReference>
<feature type="non-terminal residue" evidence="4">
    <location>
        <position position="277"/>
    </location>
</feature>
<gene>
    <name evidence="4" type="ORF">R5A26_47675</name>
</gene>
<evidence type="ECO:0000259" key="3">
    <source>
        <dbReference type="Pfam" id="PF02342"/>
    </source>
</evidence>
<feature type="region of interest" description="Disordered" evidence="2">
    <location>
        <begin position="188"/>
        <end position="277"/>
    </location>
</feature>
<name>A0ABU4FSL6_9ACTN</name>
<feature type="compositionally biased region" description="Acidic residues" evidence="2">
    <location>
        <begin position="236"/>
        <end position="256"/>
    </location>
</feature>
<evidence type="ECO:0000313" key="4">
    <source>
        <dbReference type="EMBL" id="MDV7223619.1"/>
    </source>
</evidence>
<evidence type="ECO:0000256" key="2">
    <source>
        <dbReference type="SAM" id="MobiDB-lite"/>
    </source>
</evidence>
<feature type="domain" description="TerD" evidence="3">
    <location>
        <begin position="64"/>
        <end position="163"/>
    </location>
</feature>
<reference evidence="4 5" key="1">
    <citation type="submission" date="2023-10" db="EMBL/GenBank/DDBJ databases">
        <title>Characterization of rhizosphere-enriched actinobacteria from wheat plants lab-grown on chernevaya soil.</title>
        <authorList>
            <person name="Tikhonova E.N."/>
            <person name="Konopkin A."/>
            <person name="Kravchenko I.K."/>
        </authorList>
    </citation>
    <scope>NUCLEOTIDE SEQUENCE [LARGE SCALE GENOMIC DNA]</scope>
    <source>
        <strain evidence="4 5">RR29</strain>
    </source>
</reference>
<dbReference type="InterPro" id="IPR003325">
    <property type="entry name" value="TerD"/>
</dbReference>
<sequence>MAAELVRGQNHPLSQMRLEIRVAAGKPVVAAATLGDEHGRIHGVAWVAHPGTPTLPGLEVSKQAAADHRLAVDLDAMPEAVHRVSVLLALPLGGDGPARFGAVAAPFVAVTGLDGTEVASYTITGLDAESAVVALELYRRQGAWKVRAVGQGYAGGLAELLTDQGLPQATHLAGGINEAVAHGLARSVAAPPPRTPDADRTRQTATPALGPEGSGSTTQGASGAVAPQPTSPYGDDPLEDGLTDELEDCLTGEPEDGLTVASGSGSPGSRAVPSARL</sequence>
<dbReference type="Proteomes" id="UP001187346">
    <property type="component" value="Unassembled WGS sequence"/>
</dbReference>
<dbReference type="InterPro" id="IPR051324">
    <property type="entry name" value="Stress/Tellurium_Resist"/>
</dbReference>
<feature type="compositionally biased region" description="Low complexity" evidence="2">
    <location>
        <begin position="214"/>
        <end position="224"/>
    </location>
</feature>
<evidence type="ECO:0000256" key="1">
    <source>
        <dbReference type="ARBA" id="ARBA00008775"/>
    </source>
</evidence>
<accession>A0ABU4FSL6</accession>
<dbReference type="CDD" id="cd06974">
    <property type="entry name" value="TerD_like"/>
    <property type="match status" value="1"/>
</dbReference>
<keyword evidence="5" id="KW-1185">Reference proteome</keyword>
<comment type="similarity">
    <text evidence="1">Belongs to the CAPAB/TerDEXZ family.</text>
</comment>
<dbReference type="PANTHER" id="PTHR32097">
    <property type="entry name" value="CAMP-BINDING PROTEIN 1-RELATED"/>
    <property type="match status" value="1"/>
</dbReference>
<dbReference type="EMBL" id="JAWMAJ010000342">
    <property type="protein sequence ID" value="MDV7223619.1"/>
    <property type="molecule type" value="Genomic_DNA"/>
</dbReference>